<proteinExistence type="predicted"/>
<organism evidence="3 4">
    <name type="scientific">Vitis vinifera</name>
    <name type="common">Grape</name>
    <dbReference type="NCBI Taxonomy" id="29760"/>
    <lineage>
        <taxon>Eukaryota</taxon>
        <taxon>Viridiplantae</taxon>
        <taxon>Streptophyta</taxon>
        <taxon>Embryophyta</taxon>
        <taxon>Tracheophyta</taxon>
        <taxon>Spermatophyta</taxon>
        <taxon>Magnoliopsida</taxon>
        <taxon>eudicotyledons</taxon>
        <taxon>Gunneridae</taxon>
        <taxon>Pentapetalae</taxon>
        <taxon>rosids</taxon>
        <taxon>Vitales</taxon>
        <taxon>Vitaceae</taxon>
        <taxon>Viteae</taxon>
        <taxon>Vitis</taxon>
    </lineage>
</organism>
<evidence type="ECO:0000256" key="2">
    <source>
        <dbReference type="SAM" id="Phobius"/>
    </source>
</evidence>
<keyword evidence="2" id="KW-0812">Transmembrane</keyword>
<evidence type="ECO:0000256" key="1">
    <source>
        <dbReference type="SAM" id="MobiDB-lite"/>
    </source>
</evidence>
<evidence type="ECO:0000313" key="4">
    <source>
        <dbReference type="Proteomes" id="UP001227230"/>
    </source>
</evidence>
<accession>A0ABY9DRQ4</accession>
<protein>
    <recommendedName>
        <fullName evidence="5">Hydroxyproline-rich glycoprotein family protein</fullName>
    </recommendedName>
</protein>
<keyword evidence="2" id="KW-1133">Transmembrane helix</keyword>
<feature type="region of interest" description="Disordered" evidence="1">
    <location>
        <begin position="50"/>
        <end position="76"/>
    </location>
</feature>
<keyword evidence="2" id="KW-0472">Membrane</keyword>
<reference evidence="3 4" key="1">
    <citation type="journal article" date="2023" name="Hortic Res">
        <title>The complete reference genome for grapevine (Vitis vinifera L.) genetics and breeding.</title>
        <authorList>
            <person name="Shi X."/>
            <person name="Cao S."/>
            <person name="Wang X."/>
            <person name="Huang S."/>
            <person name="Wang Y."/>
            <person name="Liu Z."/>
            <person name="Liu W."/>
            <person name="Leng X."/>
            <person name="Peng Y."/>
            <person name="Wang N."/>
            <person name="Wang Y."/>
            <person name="Ma Z."/>
            <person name="Xu X."/>
            <person name="Zhang F."/>
            <person name="Xue H."/>
            <person name="Zhong H."/>
            <person name="Wang Y."/>
            <person name="Zhang K."/>
            <person name="Velt A."/>
            <person name="Avia K."/>
            <person name="Holtgrawe D."/>
            <person name="Grimplet J."/>
            <person name="Matus J.T."/>
            <person name="Ware D."/>
            <person name="Wu X."/>
            <person name="Wang H."/>
            <person name="Liu C."/>
            <person name="Fang Y."/>
            <person name="Rustenholz C."/>
            <person name="Cheng Z."/>
            <person name="Xiao H."/>
            <person name="Zhou Y."/>
        </authorList>
    </citation>
    <scope>NUCLEOTIDE SEQUENCE [LARGE SCALE GENOMIC DNA]</scope>
    <source>
        <strain evidence="4">cv. Pinot noir / PN40024</strain>
        <tissue evidence="3">Leaf</tissue>
    </source>
</reference>
<feature type="transmembrane region" description="Helical" evidence="2">
    <location>
        <begin position="12"/>
        <end position="37"/>
    </location>
</feature>
<dbReference type="EMBL" id="CP126665">
    <property type="protein sequence ID" value="WKA09748.1"/>
    <property type="molecule type" value="Genomic_DNA"/>
</dbReference>
<keyword evidence="4" id="KW-1185">Reference proteome</keyword>
<dbReference type="InterPro" id="IPR037699">
    <property type="entry name" value="At5g65660-like"/>
</dbReference>
<sequence length="117" mass="13221">MENEGVSLSRPVIGFPVGLALLLIMLLCMSALMSFCFHWDKFRCLRHSTEDHTSNTQSRIPHSPPKSVPPHMKWKQNQSPSLPVLMPGDEAPKFIAIPCPRVIVKVETPLAFREPLY</sequence>
<evidence type="ECO:0008006" key="5">
    <source>
        <dbReference type="Google" id="ProtNLM"/>
    </source>
</evidence>
<dbReference type="Proteomes" id="UP001227230">
    <property type="component" value="Chromosome 18"/>
</dbReference>
<dbReference type="PANTHER" id="PTHR34291:SF1">
    <property type="entry name" value="HYDROXYPROLINE-RICH GLYCOPROTEIN FAMILY PROTEIN"/>
    <property type="match status" value="1"/>
</dbReference>
<gene>
    <name evidence="3" type="ORF">VitviT2T_027368</name>
</gene>
<evidence type="ECO:0000313" key="3">
    <source>
        <dbReference type="EMBL" id="WKA09748.1"/>
    </source>
</evidence>
<name>A0ABY9DRQ4_VITVI</name>
<dbReference type="PANTHER" id="PTHR34291">
    <property type="entry name" value="HYDROXYPROLINE-RICH GLYCOPROTEIN FAMILY PROTEIN"/>
    <property type="match status" value="1"/>
</dbReference>